<proteinExistence type="predicted"/>
<reference evidence="3" key="1">
    <citation type="journal article" date="2019" name="Int. J. Syst. Evol. Microbiol.">
        <title>The Global Catalogue of Microorganisms (GCM) 10K type strain sequencing project: providing services to taxonomists for standard genome sequencing and annotation.</title>
        <authorList>
            <consortium name="The Broad Institute Genomics Platform"/>
            <consortium name="The Broad Institute Genome Sequencing Center for Infectious Disease"/>
            <person name="Wu L."/>
            <person name="Ma J."/>
        </authorList>
    </citation>
    <scope>NUCLEOTIDE SEQUENCE [LARGE SCALE GENOMIC DNA]</scope>
    <source>
        <strain evidence="3">KCTC 42805</strain>
    </source>
</reference>
<dbReference type="Proteomes" id="UP001597469">
    <property type="component" value="Unassembled WGS sequence"/>
</dbReference>
<keyword evidence="1" id="KW-1133">Transmembrane helix</keyword>
<gene>
    <name evidence="2" type="ORF">ACFSUS_13840</name>
</gene>
<name>A0ABW5M3Y5_9BACT</name>
<accession>A0ABW5M3Y5</accession>
<evidence type="ECO:0000256" key="1">
    <source>
        <dbReference type="SAM" id="Phobius"/>
    </source>
</evidence>
<evidence type="ECO:0000313" key="2">
    <source>
        <dbReference type="EMBL" id="MFD2571722.1"/>
    </source>
</evidence>
<protein>
    <submittedName>
        <fullName evidence="2">Uncharacterized protein</fullName>
    </submittedName>
</protein>
<feature type="transmembrane region" description="Helical" evidence="1">
    <location>
        <begin position="62"/>
        <end position="78"/>
    </location>
</feature>
<organism evidence="2 3">
    <name type="scientific">Spirosoma soli</name>
    <dbReference type="NCBI Taxonomy" id="1770529"/>
    <lineage>
        <taxon>Bacteria</taxon>
        <taxon>Pseudomonadati</taxon>
        <taxon>Bacteroidota</taxon>
        <taxon>Cytophagia</taxon>
        <taxon>Cytophagales</taxon>
        <taxon>Cytophagaceae</taxon>
        <taxon>Spirosoma</taxon>
    </lineage>
</organism>
<evidence type="ECO:0000313" key="3">
    <source>
        <dbReference type="Proteomes" id="UP001597469"/>
    </source>
</evidence>
<sequence>MNNTFDSYDWHNSLNFRWIALPVLAHLFSSMTGIGGIFLFPIFITVAQYLIFKIHPAIGQPGIWFVTLPVTFYIWIKWGPFMTYTQPDGIVRGVLAYYAGQLINAFFIPLIIKPGRPELLLNWLVCTSITALIWVGLYWLIAHSTNLASKDVSNYGFSQFILYPAIALVANSISSFFLLKE</sequence>
<keyword evidence="3" id="KW-1185">Reference proteome</keyword>
<feature type="transmembrane region" description="Helical" evidence="1">
    <location>
        <begin position="90"/>
        <end position="112"/>
    </location>
</feature>
<feature type="transmembrane region" description="Helical" evidence="1">
    <location>
        <begin position="161"/>
        <end position="179"/>
    </location>
</feature>
<dbReference type="EMBL" id="JBHULN010000007">
    <property type="protein sequence ID" value="MFD2571722.1"/>
    <property type="molecule type" value="Genomic_DNA"/>
</dbReference>
<dbReference type="RefSeq" id="WP_381523500.1">
    <property type="nucleotide sequence ID" value="NZ_JBHULN010000007.1"/>
</dbReference>
<comment type="caution">
    <text evidence="2">The sequence shown here is derived from an EMBL/GenBank/DDBJ whole genome shotgun (WGS) entry which is preliminary data.</text>
</comment>
<feature type="transmembrane region" description="Helical" evidence="1">
    <location>
        <begin position="20"/>
        <end position="50"/>
    </location>
</feature>
<keyword evidence="1" id="KW-0472">Membrane</keyword>
<feature type="transmembrane region" description="Helical" evidence="1">
    <location>
        <begin position="119"/>
        <end position="141"/>
    </location>
</feature>
<keyword evidence="1" id="KW-0812">Transmembrane</keyword>